<dbReference type="PANTHER" id="PTHR36853">
    <property type="entry name" value="EXPRESSED PROTEIN"/>
    <property type="match status" value="1"/>
</dbReference>
<evidence type="ECO:0000256" key="1">
    <source>
        <dbReference type="SAM" id="Phobius"/>
    </source>
</evidence>
<name>A0AAX6M944_9PEZI</name>
<reference evidence="4 5" key="1">
    <citation type="journal article" date="2024" name="Front Chem Biol">
        <title>Unveiling the potential of Daldinia eschscholtzii MFLUCC 19-0629 through bioactivity and bioinformatics studies for enhanced sustainable agriculture production.</title>
        <authorList>
            <person name="Brooks S."/>
            <person name="Weaver J.A."/>
            <person name="Klomchit A."/>
            <person name="Alharthi S.A."/>
            <person name="Onlamun T."/>
            <person name="Nurani R."/>
            <person name="Vong T.K."/>
            <person name="Alberti F."/>
            <person name="Greco C."/>
        </authorList>
    </citation>
    <scope>NUCLEOTIDE SEQUENCE [LARGE SCALE GENOMIC DNA]</scope>
    <source>
        <strain evidence="4">MFLUCC 19-0629</strain>
    </source>
</reference>
<feature type="chain" id="PRO_5043533934" description="Vacuolar sorting protein Vps3844 C-terminal domain-containing protein" evidence="2">
    <location>
        <begin position="20"/>
        <end position="401"/>
    </location>
</feature>
<comment type="caution">
    <text evidence="4">The sequence shown here is derived from an EMBL/GenBank/DDBJ whole genome shotgun (WGS) entry which is preliminary data.</text>
</comment>
<dbReference type="InterPro" id="IPR053065">
    <property type="entry name" value="Archenteron_Induction-Rel"/>
</dbReference>
<dbReference type="InterPro" id="IPR024382">
    <property type="entry name" value="Vps3844_C"/>
</dbReference>
<feature type="signal peptide" evidence="2">
    <location>
        <begin position="1"/>
        <end position="19"/>
    </location>
</feature>
<evidence type="ECO:0000256" key="2">
    <source>
        <dbReference type="SAM" id="SignalP"/>
    </source>
</evidence>
<feature type="domain" description="Vacuolar sorting protein Vps3844 C-terminal" evidence="3">
    <location>
        <begin position="289"/>
        <end position="394"/>
    </location>
</feature>
<organism evidence="4 5">
    <name type="scientific">Daldinia eschscholtzii</name>
    <dbReference type="NCBI Taxonomy" id="292717"/>
    <lineage>
        <taxon>Eukaryota</taxon>
        <taxon>Fungi</taxon>
        <taxon>Dikarya</taxon>
        <taxon>Ascomycota</taxon>
        <taxon>Pezizomycotina</taxon>
        <taxon>Sordariomycetes</taxon>
        <taxon>Xylariomycetidae</taxon>
        <taxon>Xylariales</taxon>
        <taxon>Hypoxylaceae</taxon>
        <taxon>Daldinia</taxon>
    </lineage>
</organism>
<evidence type="ECO:0000313" key="4">
    <source>
        <dbReference type="EMBL" id="KAK6948936.1"/>
    </source>
</evidence>
<evidence type="ECO:0000259" key="3">
    <source>
        <dbReference type="Pfam" id="PF12955"/>
    </source>
</evidence>
<feature type="transmembrane region" description="Helical" evidence="1">
    <location>
        <begin position="359"/>
        <end position="381"/>
    </location>
</feature>
<keyword evidence="5" id="KW-1185">Reference proteome</keyword>
<dbReference type="PANTHER" id="PTHR36853:SF1">
    <property type="entry name" value="DUF3844 DOMAIN-CONTAINING PROTEIN"/>
    <property type="match status" value="1"/>
</dbReference>
<dbReference type="EMBL" id="JBANMG010000009">
    <property type="protein sequence ID" value="KAK6948936.1"/>
    <property type="molecule type" value="Genomic_DNA"/>
</dbReference>
<evidence type="ECO:0000313" key="5">
    <source>
        <dbReference type="Proteomes" id="UP001369815"/>
    </source>
</evidence>
<dbReference type="Pfam" id="PF12955">
    <property type="entry name" value="Vps3844_C"/>
    <property type="match status" value="1"/>
</dbReference>
<keyword evidence="1" id="KW-0472">Membrane</keyword>
<proteinExistence type="predicted"/>
<dbReference type="GO" id="GO:0005783">
    <property type="term" value="C:endoplasmic reticulum"/>
    <property type="evidence" value="ECO:0007669"/>
    <property type="project" value="TreeGrafter"/>
</dbReference>
<protein>
    <recommendedName>
        <fullName evidence="3">Vacuolar sorting protein Vps3844 C-terminal domain-containing protein</fullName>
    </recommendedName>
</protein>
<keyword evidence="2" id="KW-0732">Signal</keyword>
<dbReference type="AlphaFoldDB" id="A0AAX6M944"/>
<dbReference type="Proteomes" id="UP001369815">
    <property type="component" value="Unassembled WGS sequence"/>
</dbReference>
<sequence length="401" mass="42834">MKLHSFLLPALAGIATTRAEDQLQNAEAYIIRQSKTTTTSNPPSIPNKLARAILLQRLSTPEQPAALGQLPESIPQDESISYINQFAKAPAPLFKVAEDTSEPRQLVISLSGVTTDKQKDIKAAIPRVPLAFTAPGLSRLPVKGKKSSCAFEQAIDSDNEKCWQGETQYLEYDVTKNKKVIKQLGQNIESLNAQALAGKLETTILLLAQPSGESDELRRRAIKEEKVLIEDDDDDDGVDFIDIPTADSTVSHPGANADKPFHAFGGSELGSSAAVSRPKPAGVTAFPACFTSHNACISATDSCSGRGECVNKWAKAEGAKKACFSCRCGPTNETDSEGRVSIYHWGGAACQKRDVSTPFWLFAGVSIALVSTIAFAIGLLFSVGEEKLPGVIGAGVSRTTK</sequence>
<keyword evidence="1" id="KW-1133">Transmembrane helix</keyword>
<accession>A0AAX6M944</accession>
<gene>
    <name evidence="4" type="ORF">Daesc_009008</name>
</gene>
<keyword evidence="1" id="KW-0812">Transmembrane</keyword>